<dbReference type="eggNOG" id="COG5331">
    <property type="taxonomic scope" value="Bacteria"/>
</dbReference>
<proteinExistence type="predicted"/>
<dbReference type="Pfam" id="PF01124">
    <property type="entry name" value="MAPEG"/>
    <property type="match status" value="1"/>
</dbReference>
<dbReference type="InterPro" id="IPR023352">
    <property type="entry name" value="MAPEG-like_dom_sf"/>
</dbReference>
<dbReference type="OrthoDB" id="5516290at2"/>
<comment type="subcellular location">
    <subcellularLocation>
        <location evidence="1">Membrane</location>
    </subcellularLocation>
</comment>
<dbReference type="RefSeq" id="WP_006271172.1">
    <property type="nucleotide sequence ID" value="NZ_GL883077.1"/>
</dbReference>
<name>F4QJQ2_9CAUL</name>
<evidence type="ECO:0000256" key="4">
    <source>
        <dbReference type="ARBA" id="ARBA00023136"/>
    </source>
</evidence>
<dbReference type="Proteomes" id="UP000006512">
    <property type="component" value="Unassembled WGS sequence"/>
</dbReference>
<dbReference type="InterPro" id="IPR001129">
    <property type="entry name" value="Membr-assoc_MAPEG"/>
</dbReference>
<feature type="transmembrane region" description="Helical" evidence="5">
    <location>
        <begin position="6"/>
        <end position="21"/>
    </location>
</feature>
<reference evidence="7" key="1">
    <citation type="submission" date="2011-03" db="EMBL/GenBank/DDBJ databases">
        <title>Draft genome sequence of Brevundimonas diminuta.</title>
        <authorList>
            <person name="Brown P.J.B."/>
            <person name="Buechlein A."/>
            <person name="Hemmerich C."/>
            <person name="Brun Y.V."/>
        </authorList>
    </citation>
    <scope>NUCLEOTIDE SEQUENCE [LARGE SCALE GENOMIC DNA]</scope>
    <source>
        <strain evidence="7">C19</strain>
    </source>
</reference>
<keyword evidence="4 5" id="KW-0472">Membrane</keyword>
<evidence type="ECO:0000256" key="1">
    <source>
        <dbReference type="ARBA" id="ARBA00004370"/>
    </source>
</evidence>
<dbReference type="Gene3D" id="1.20.120.550">
    <property type="entry name" value="Membrane associated eicosanoid/glutathione metabolism-like domain"/>
    <property type="match status" value="1"/>
</dbReference>
<evidence type="ECO:0000256" key="5">
    <source>
        <dbReference type="SAM" id="Phobius"/>
    </source>
</evidence>
<gene>
    <name evidence="6" type="ORF">ABI_04350</name>
</gene>
<sequence length="137" mass="15824">MIQPVLALIAWSMVMLVWLYVRRLPALWRYAVTEPDLRARDATRSLPPQVQWPADNYTNLLEQPTLFYALCLGIYLYGINSPDLEYLAWLYVALRVIHSIVQATWNEAVVRFCMFIASSGVLGLLCVQTIRLVFNIF</sequence>
<keyword evidence="7" id="KW-1185">Reference proteome</keyword>
<keyword evidence="2 5" id="KW-0812">Transmembrane</keyword>
<dbReference type="GO" id="GO:0016020">
    <property type="term" value="C:membrane"/>
    <property type="evidence" value="ECO:0007669"/>
    <property type="project" value="UniProtKB-SubCell"/>
</dbReference>
<dbReference type="STRING" id="715226.ABI_04350"/>
<dbReference type="EMBL" id="GL883077">
    <property type="protein sequence ID" value="EGF92003.1"/>
    <property type="molecule type" value="Genomic_DNA"/>
</dbReference>
<organism evidence="6 7">
    <name type="scientific">Asticcacaulis biprosthecium C19</name>
    <dbReference type="NCBI Taxonomy" id="715226"/>
    <lineage>
        <taxon>Bacteria</taxon>
        <taxon>Pseudomonadati</taxon>
        <taxon>Pseudomonadota</taxon>
        <taxon>Alphaproteobacteria</taxon>
        <taxon>Caulobacterales</taxon>
        <taxon>Caulobacteraceae</taxon>
        <taxon>Asticcacaulis</taxon>
    </lineage>
</organism>
<dbReference type="SUPFAM" id="SSF161084">
    <property type="entry name" value="MAPEG domain-like"/>
    <property type="match status" value="1"/>
</dbReference>
<keyword evidence="3 5" id="KW-1133">Transmembrane helix</keyword>
<feature type="transmembrane region" description="Helical" evidence="5">
    <location>
        <begin position="112"/>
        <end position="134"/>
    </location>
</feature>
<accession>F4QJQ2</accession>
<dbReference type="HOGENOM" id="CLU_129387_0_0_5"/>
<evidence type="ECO:0000256" key="3">
    <source>
        <dbReference type="ARBA" id="ARBA00022989"/>
    </source>
</evidence>
<evidence type="ECO:0008006" key="8">
    <source>
        <dbReference type="Google" id="ProtNLM"/>
    </source>
</evidence>
<dbReference type="AlphaFoldDB" id="F4QJQ2"/>
<protein>
    <recommendedName>
        <fullName evidence="8">MAPEG family protein</fullName>
    </recommendedName>
</protein>
<evidence type="ECO:0000313" key="6">
    <source>
        <dbReference type="EMBL" id="EGF92003.1"/>
    </source>
</evidence>
<evidence type="ECO:0000256" key="2">
    <source>
        <dbReference type="ARBA" id="ARBA00022692"/>
    </source>
</evidence>
<evidence type="ECO:0000313" key="7">
    <source>
        <dbReference type="Proteomes" id="UP000006512"/>
    </source>
</evidence>